<feature type="transmembrane region" description="Helical" evidence="5">
    <location>
        <begin position="36"/>
        <end position="58"/>
    </location>
</feature>
<dbReference type="EMBL" id="CP047895">
    <property type="protein sequence ID" value="QHL91380.1"/>
    <property type="molecule type" value="Genomic_DNA"/>
</dbReference>
<evidence type="ECO:0000313" key="7">
    <source>
        <dbReference type="Proteomes" id="UP000464468"/>
    </source>
</evidence>
<comment type="subcellular location">
    <subcellularLocation>
        <location evidence="5">Cell membrane</location>
        <topology evidence="5">Multi-pass membrane protein</topology>
    </subcellularLocation>
    <subcellularLocation>
        <location evidence="1">Membrane</location>
        <topology evidence="1">Multi-pass membrane protein</topology>
    </subcellularLocation>
</comment>
<comment type="similarity">
    <text evidence="5">Belongs to the 4-toluene sulfonate uptake permease (TSUP) (TC 2.A.102) family.</text>
</comment>
<protein>
    <recommendedName>
        <fullName evidence="5">Probable membrane transporter protein</fullName>
    </recommendedName>
</protein>
<evidence type="ECO:0000256" key="2">
    <source>
        <dbReference type="ARBA" id="ARBA00022692"/>
    </source>
</evidence>
<keyword evidence="4 5" id="KW-0472">Membrane</keyword>
<name>A0A7Z2S5P9_9SPHN</name>
<dbReference type="PANTHER" id="PTHR43701:SF2">
    <property type="entry name" value="MEMBRANE TRANSPORTER PROTEIN YJNA-RELATED"/>
    <property type="match status" value="1"/>
</dbReference>
<accession>A0A7Z2S5P9</accession>
<evidence type="ECO:0000313" key="6">
    <source>
        <dbReference type="EMBL" id="QHL91380.1"/>
    </source>
</evidence>
<dbReference type="Proteomes" id="UP000464468">
    <property type="component" value="Chromosome"/>
</dbReference>
<proteinExistence type="inferred from homology"/>
<evidence type="ECO:0000256" key="5">
    <source>
        <dbReference type="RuleBase" id="RU363041"/>
    </source>
</evidence>
<evidence type="ECO:0000256" key="4">
    <source>
        <dbReference type="ARBA" id="ARBA00023136"/>
    </source>
</evidence>
<feature type="transmembrane region" description="Helical" evidence="5">
    <location>
        <begin position="206"/>
        <end position="227"/>
    </location>
</feature>
<dbReference type="InterPro" id="IPR002781">
    <property type="entry name" value="TM_pro_TauE-like"/>
</dbReference>
<evidence type="ECO:0000256" key="1">
    <source>
        <dbReference type="ARBA" id="ARBA00004141"/>
    </source>
</evidence>
<organism evidence="6 7">
    <name type="scientific">Sphingomonas changnyeongensis</name>
    <dbReference type="NCBI Taxonomy" id="2698679"/>
    <lineage>
        <taxon>Bacteria</taxon>
        <taxon>Pseudomonadati</taxon>
        <taxon>Pseudomonadota</taxon>
        <taxon>Alphaproteobacteria</taxon>
        <taxon>Sphingomonadales</taxon>
        <taxon>Sphingomonadaceae</taxon>
        <taxon>Sphingomonas</taxon>
    </lineage>
</organism>
<dbReference type="RefSeq" id="WP_160593310.1">
    <property type="nucleotide sequence ID" value="NZ_CP047895.1"/>
</dbReference>
<feature type="transmembrane region" description="Helical" evidence="5">
    <location>
        <begin position="138"/>
        <end position="165"/>
    </location>
</feature>
<feature type="transmembrane region" description="Helical" evidence="5">
    <location>
        <begin position="177"/>
        <end position="200"/>
    </location>
</feature>
<gene>
    <name evidence="6" type="ORF">GVO57_11860</name>
</gene>
<keyword evidence="7" id="KW-1185">Reference proteome</keyword>
<dbReference type="Pfam" id="PF01925">
    <property type="entry name" value="TauE"/>
    <property type="match status" value="1"/>
</dbReference>
<feature type="transmembrane region" description="Helical" evidence="5">
    <location>
        <begin position="6"/>
        <end position="29"/>
    </location>
</feature>
<feature type="transmembrane region" description="Helical" evidence="5">
    <location>
        <begin position="70"/>
        <end position="89"/>
    </location>
</feature>
<dbReference type="PANTHER" id="PTHR43701">
    <property type="entry name" value="MEMBRANE TRANSPORTER PROTEIN MJ0441-RELATED"/>
    <property type="match status" value="1"/>
</dbReference>
<evidence type="ECO:0000256" key="3">
    <source>
        <dbReference type="ARBA" id="ARBA00022989"/>
    </source>
</evidence>
<dbReference type="InterPro" id="IPR051598">
    <property type="entry name" value="TSUP/Inactive_protease-like"/>
</dbReference>
<keyword evidence="3 5" id="KW-1133">Transmembrane helix</keyword>
<keyword evidence="2 5" id="KW-0812">Transmembrane</keyword>
<dbReference type="AlphaFoldDB" id="A0A7Z2S5P9"/>
<dbReference type="KEGG" id="schy:GVO57_11860"/>
<reference evidence="6 7" key="1">
    <citation type="submission" date="2020-01" db="EMBL/GenBank/DDBJ databases">
        <title>Sphingomonas sp. C33 whole genome sequece.</title>
        <authorList>
            <person name="Park C."/>
        </authorList>
    </citation>
    <scope>NUCLEOTIDE SEQUENCE [LARGE SCALE GENOMIC DNA]</scope>
    <source>
        <strain evidence="6 7">C33</strain>
    </source>
</reference>
<feature type="transmembrane region" description="Helical" evidence="5">
    <location>
        <begin position="101"/>
        <end position="118"/>
    </location>
</feature>
<keyword evidence="5" id="KW-1003">Cell membrane</keyword>
<dbReference type="GO" id="GO:0005886">
    <property type="term" value="C:plasma membrane"/>
    <property type="evidence" value="ECO:0007669"/>
    <property type="project" value="UniProtKB-SubCell"/>
</dbReference>
<sequence length="260" mass="25447">MDPTAAALGAGALIGLVLGLIGGGGSILATPLLVSVVGIASPHVAIGTGAVAVTLNALAGLTGHARAGRVKWPCAAIFASAGLAGTLIGAEAGKAMDGARLLGLFGLLMVVIGAAMLRPRRGGQDPDVRLTRDTAPRLLPRLVPIGLAVGLLSGFFGIGGGFLIVPGLMLATRMPMANAVATSLVAVAMFGAGTTLSYALSGRVDWAVAALMVAGGVPGAAAGILLGSRLAGQKRLIETGFALVVIAIGARLALGAWGVI</sequence>
<feature type="transmembrane region" description="Helical" evidence="5">
    <location>
        <begin position="239"/>
        <end position="259"/>
    </location>
</feature>